<dbReference type="InterPro" id="IPR035979">
    <property type="entry name" value="RBD_domain_sf"/>
</dbReference>
<dbReference type="PROSITE" id="PS50102">
    <property type="entry name" value="RRM"/>
    <property type="match status" value="1"/>
</dbReference>
<comment type="subcellular location">
    <subcellularLocation>
        <location evidence="2">Nucleus</location>
        <location evidence="2">Nucleolus</location>
    </subcellularLocation>
</comment>
<dbReference type="AlphaFoldDB" id="A0A136J4H8"/>
<feature type="compositionally biased region" description="Basic and acidic residues" evidence="8">
    <location>
        <begin position="171"/>
        <end position="180"/>
    </location>
</feature>
<dbReference type="GO" id="GO:0000463">
    <property type="term" value="P:maturation of LSU-rRNA from tricistronic rRNA transcript (SSU-rRNA, 5.8S rRNA, LSU-rRNA)"/>
    <property type="evidence" value="ECO:0007669"/>
    <property type="project" value="TreeGrafter"/>
</dbReference>
<feature type="region of interest" description="Disordered" evidence="8">
    <location>
        <begin position="457"/>
        <end position="522"/>
    </location>
</feature>
<dbReference type="Gene3D" id="3.30.70.330">
    <property type="match status" value="2"/>
</dbReference>
<organism evidence="10 11">
    <name type="scientific">Microdochium bolleyi</name>
    <dbReference type="NCBI Taxonomy" id="196109"/>
    <lineage>
        <taxon>Eukaryota</taxon>
        <taxon>Fungi</taxon>
        <taxon>Dikarya</taxon>
        <taxon>Ascomycota</taxon>
        <taxon>Pezizomycotina</taxon>
        <taxon>Sordariomycetes</taxon>
        <taxon>Xylariomycetidae</taxon>
        <taxon>Xylariales</taxon>
        <taxon>Microdochiaceae</taxon>
        <taxon>Microdochium</taxon>
    </lineage>
</organism>
<feature type="region of interest" description="Disordered" evidence="8">
    <location>
        <begin position="1"/>
        <end position="192"/>
    </location>
</feature>
<evidence type="ECO:0000256" key="3">
    <source>
        <dbReference type="ARBA" id="ARBA00007077"/>
    </source>
</evidence>
<sequence length="602" mass="64739">MGKSKHTLGASSKAIDPTLDALFSQSSGPSEKPAASRYSALLPPKERKPAKASRPVEPLSESEDDEADDEELSEIDEDLDDVDLDELGSDEAESESGEEEEDKDEEASEAGFGAEEEEEEVEETAPAKPERKRKRRDEHDDLESKYLQKLEGEVEGGDEDDDAASKRRKKLGDDDKKSEDVAGEDAAAGGSFPIVHESLLPKEEHEHGDIELDKANRTLFLGNVSVEAISSASAKKQLMAHLASPLADLDAATGPHKIESLRFRSVAFAAGAMPKRAAYITKSIMSATTKSANAYVVYSNPVAARAAHKALNGTVVLERHMRVDSVAHPAPINHRRCVFVGNLGFVDDETVLNTNADGETTTKKRNKIPSDIEEGLWRIFGQHAGKVESVRVPRDPKTRVGKGFAYVQFADGNHVEAALLLDGKKFPPMLPRALRVSRAKNPRNTALAVERTVKAKLTAGGAAAEPKSGSTKYQHKATPEQQSQAGRAGRLLGRSGAAKAAAELKGKKTKPPRHESRSAAAGVGFIKTDGLVRPIKTPEQIVFEGRRASSKDGKPRDLKFGKGGKKSGGNPGKKTGAGVTKAKTKGHGAKRASEWRQRATNK</sequence>
<reference evidence="11" key="1">
    <citation type="submission" date="2016-02" db="EMBL/GenBank/DDBJ databases">
        <title>Draft genome sequence of Microdochium bolleyi, a fungal endophyte of beachgrass.</title>
        <authorList>
            <consortium name="DOE Joint Genome Institute"/>
            <person name="David A.S."/>
            <person name="May G."/>
            <person name="Haridas S."/>
            <person name="Lim J."/>
            <person name="Wang M."/>
            <person name="Labutti K."/>
            <person name="Lipzen A."/>
            <person name="Barry K."/>
            <person name="Grigoriev I.V."/>
        </authorList>
    </citation>
    <scope>NUCLEOTIDE SEQUENCE [LARGE SCALE GENOMIC DNA]</scope>
    <source>
        <strain evidence="11">J235TASD1</strain>
    </source>
</reference>
<dbReference type="PANTHER" id="PTHR23236:SF25">
    <property type="entry name" value="RNA-BINDING PROTEIN 34"/>
    <property type="match status" value="1"/>
</dbReference>
<evidence type="ECO:0000259" key="9">
    <source>
        <dbReference type="PROSITE" id="PS50102"/>
    </source>
</evidence>
<dbReference type="EMBL" id="KQ964249">
    <property type="protein sequence ID" value="KXJ92023.1"/>
    <property type="molecule type" value="Genomic_DNA"/>
</dbReference>
<dbReference type="InterPro" id="IPR000504">
    <property type="entry name" value="RRM_dom"/>
</dbReference>
<feature type="domain" description="RRM" evidence="9">
    <location>
        <begin position="336"/>
        <end position="441"/>
    </location>
</feature>
<evidence type="ECO:0000256" key="6">
    <source>
        <dbReference type="ARBA" id="ARBA00023242"/>
    </source>
</evidence>
<feature type="region of interest" description="Disordered" evidence="8">
    <location>
        <begin position="544"/>
        <end position="602"/>
    </location>
</feature>
<dbReference type="GO" id="GO:0005730">
    <property type="term" value="C:nucleolus"/>
    <property type="evidence" value="ECO:0007669"/>
    <property type="project" value="UniProtKB-SubCell"/>
</dbReference>
<evidence type="ECO:0000256" key="5">
    <source>
        <dbReference type="ARBA" id="ARBA00022884"/>
    </source>
</evidence>
<keyword evidence="5 7" id="KW-0694">RNA-binding</keyword>
<dbReference type="Proteomes" id="UP000070501">
    <property type="component" value="Unassembled WGS sequence"/>
</dbReference>
<evidence type="ECO:0000256" key="4">
    <source>
        <dbReference type="ARBA" id="ARBA00015520"/>
    </source>
</evidence>
<evidence type="ECO:0000313" key="10">
    <source>
        <dbReference type="EMBL" id="KXJ92023.1"/>
    </source>
</evidence>
<dbReference type="PANTHER" id="PTHR23236">
    <property type="entry name" value="EUKARYOTIC TRANSLATION INITIATION FACTOR 4B/4H"/>
    <property type="match status" value="1"/>
</dbReference>
<dbReference type="Pfam" id="PF00076">
    <property type="entry name" value="RRM_1"/>
    <property type="match status" value="1"/>
</dbReference>
<evidence type="ECO:0000256" key="7">
    <source>
        <dbReference type="PROSITE-ProRule" id="PRU00176"/>
    </source>
</evidence>
<comment type="function">
    <text evidence="1">Involved in pre-25S rRNA processing.</text>
</comment>
<feature type="compositionally biased region" description="Basic and acidic residues" evidence="8">
    <location>
        <begin position="591"/>
        <end position="602"/>
    </location>
</feature>
<protein>
    <recommendedName>
        <fullName evidence="4">Nucleolar protein 12</fullName>
    </recommendedName>
</protein>
<accession>A0A136J4H8</accession>
<dbReference type="SUPFAM" id="SSF54928">
    <property type="entry name" value="RNA-binding domain, RBD"/>
    <property type="match status" value="2"/>
</dbReference>
<feature type="compositionally biased region" description="Acidic residues" evidence="8">
    <location>
        <begin position="60"/>
        <end position="123"/>
    </location>
</feature>
<feature type="compositionally biased region" description="Low complexity" evidence="8">
    <location>
        <begin position="485"/>
        <end position="501"/>
    </location>
</feature>
<dbReference type="InParanoid" id="A0A136J4H8"/>
<feature type="compositionally biased region" description="Basic and acidic residues" evidence="8">
    <location>
        <begin position="544"/>
        <end position="560"/>
    </location>
</feature>
<keyword evidence="6" id="KW-0539">Nucleus</keyword>
<evidence type="ECO:0000256" key="8">
    <source>
        <dbReference type="SAM" id="MobiDB-lite"/>
    </source>
</evidence>
<dbReference type="STRING" id="196109.A0A136J4H8"/>
<dbReference type="SMART" id="SM00360">
    <property type="entry name" value="RRM"/>
    <property type="match status" value="2"/>
</dbReference>
<name>A0A136J4H8_9PEZI</name>
<comment type="similarity">
    <text evidence="3">Belongs to the RRM RBM34 family.</text>
</comment>
<dbReference type="GO" id="GO:0019843">
    <property type="term" value="F:rRNA binding"/>
    <property type="evidence" value="ECO:0007669"/>
    <property type="project" value="TreeGrafter"/>
</dbReference>
<feature type="compositionally biased region" description="Basic and acidic residues" evidence="8">
    <location>
        <begin position="502"/>
        <end position="517"/>
    </location>
</feature>
<feature type="compositionally biased region" description="Low complexity" evidence="8">
    <location>
        <begin position="572"/>
        <end position="581"/>
    </location>
</feature>
<keyword evidence="11" id="KW-1185">Reference proteome</keyword>
<evidence type="ECO:0000256" key="2">
    <source>
        <dbReference type="ARBA" id="ARBA00004604"/>
    </source>
</evidence>
<dbReference type="FunCoup" id="A0A136J4H8">
    <property type="interactions" value="736"/>
</dbReference>
<evidence type="ECO:0000256" key="1">
    <source>
        <dbReference type="ARBA" id="ARBA00002475"/>
    </source>
</evidence>
<evidence type="ECO:0000313" key="11">
    <source>
        <dbReference type="Proteomes" id="UP000070501"/>
    </source>
</evidence>
<feature type="compositionally biased region" description="Acidic residues" evidence="8">
    <location>
        <begin position="153"/>
        <end position="162"/>
    </location>
</feature>
<dbReference type="InterPro" id="IPR012677">
    <property type="entry name" value="Nucleotide-bd_a/b_plait_sf"/>
</dbReference>
<gene>
    <name evidence="10" type="ORF">Micbo1qcDRAFT_194990</name>
</gene>
<proteinExistence type="inferred from homology"/>
<dbReference type="OrthoDB" id="442677at2759"/>
<feature type="compositionally biased region" description="Basic and acidic residues" evidence="8">
    <location>
        <begin position="137"/>
        <end position="152"/>
    </location>
</feature>